<dbReference type="GO" id="GO:0003712">
    <property type="term" value="F:transcription coregulator activity"/>
    <property type="evidence" value="ECO:0007669"/>
    <property type="project" value="TreeGrafter"/>
</dbReference>
<keyword evidence="13" id="KW-1185">Reference proteome</keyword>
<evidence type="ECO:0000256" key="9">
    <source>
        <dbReference type="SAM" id="MobiDB-lite"/>
    </source>
</evidence>
<reference evidence="12" key="2">
    <citation type="submission" date="2022-06" db="UniProtKB">
        <authorList>
            <consortium name="EnsemblMetazoa"/>
        </authorList>
    </citation>
    <scope>IDENTIFICATION</scope>
</reference>
<keyword evidence="4" id="KW-0479">Metal-binding</keyword>
<dbReference type="Gene3D" id="2.60.120.780">
    <property type="entry name" value="PINIT domain"/>
    <property type="match status" value="1"/>
</dbReference>
<comment type="pathway">
    <text evidence="1">Protein modification; protein sumoylation.</text>
</comment>
<dbReference type="PROSITE" id="PS51044">
    <property type="entry name" value="ZF_SP_RING"/>
    <property type="match status" value="1"/>
</dbReference>
<dbReference type="CDD" id="cd16650">
    <property type="entry name" value="SP-RING_PIAS-like"/>
    <property type="match status" value="1"/>
</dbReference>
<dbReference type="GO" id="GO:0006357">
    <property type="term" value="P:regulation of transcription by RNA polymerase II"/>
    <property type="evidence" value="ECO:0007669"/>
    <property type="project" value="TreeGrafter"/>
</dbReference>
<feature type="region of interest" description="Disordered" evidence="9">
    <location>
        <begin position="429"/>
        <end position="466"/>
    </location>
</feature>
<evidence type="ECO:0000256" key="7">
    <source>
        <dbReference type="ARBA" id="ARBA00022833"/>
    </source>
</evidence>
<reference evidence="13" key="1">
    <citation type="submission" date="2010-06" db="EMBL/GenBank/DDBJ databases">
        <authorList>
            <person name="Jiang H."/>
            <person name="Abraham K."/>
            <person name="Ali S."/>
            <person name="Alsbrooks S.L."/>
            <person name="Anim B.N."/>
            <person name="Anosike U.S."/>
            <person name="Attaway T."/>
            <person name="Bandaranaike D.P."/>
            <person name="Battles P.K."/>
            <person name="Bell S.N."/>
            <person name="Bell A.V."/>
            <person name="Beltran B."/>
            <person name="Bickham C."/>
            <person name="Bustamante Y."/>
            <person name="Caleb T."/>
            <person name="Canada A."/>
            <person name="Cardenas V."/>
            <person name="Carter K."/>
            <person name="Chacko J."/>
            <person name="Chandrabose M.N."/>
            <person name="Chavez D."/>
            <person name="Chavez A."/>
            <person name="Chen L."/>
            <person name="Chu H.-S."/>
            <person name="Claassen K.J."/>
            <person name="Cockrell R."/>
            <person name="Collins M."/>
            <person name="Cooper J.A."/>
            <person name="Cree A."/>
            <person name="Curry S.M."/>
            <person name="Da Y."/>
            <person name="Dao M.D."/>
            <person name="Das B."/>
            <person name="Davila M.-L."/>
            <person name="Davy-Carroll L."/>
            <person name="Denson S."/>
            <person name="Dinh H."/>
            <person name="Ebong V.E."/>
            <person name="Edwards J.R."/>
            <person name="Egan A."/>
            <person name="El-Daye J."/>
            <person name="Escobedo L."/>
            <person name="Fernandez S."/>
            <person name="Fernando P.R."/>
            <person name="Flagg N."/>
            <person name="Forbes L.D."/>
            <person name="Fowler R.G."/>
            <person name="Fu Q."/>
            <person name="Gabisi R.A."/>
            <person name="Ganer J."/>
            <person name="Garbino Pronczuk A."/>
            <person name="Garcia R.M."/>
            <person name="Garner T."/>
            <person name="Garrett T.E."/>
            <person name="Gonzalez D.A."/>
            <person name="Hamid H."/>
            <person name="Hawkins E.S."/>
            <person name="Hirani K."/>
            <person name="Hogues M.E."/>
            <person name="Hollins B."/>
            <person name="Hsiao C.-H."/>
            <person name="Jabil R."/>
            <person name="James M.L."/>
            <person name="Jhangiani S.N."/>
            <person name="Johnson B."/>
            <person name="Johnson Q."/>
            <person name="Joshi V."/>
            <person name="Kalu J.B."/>
            <person name="Kam C."/>
            <person name="Kashfia A."/>
            <person name="Keebler J."/>
            <person name="Kisamo H."/>
            <person name="Kovar C.L."/>
            <person name="Lago L.A."/>
            <person name="Lai C.-Y."/>
            <person name="Laidlaw J."/>
            <person name="Lara F."/>
            <person name="Le T.-K."/>
            <person name="Lee S.L."/>
            <person name="Legall F.H."/>
            <person name="Lemon S.J."/>
            <person name="Lewis L.R."/>
            <person name="Li B."/>
            <person name="Liu Y."/>
            <person name="Liu Y.-S."/>
            <person name="Lopez J."/>
            <person name="Lozado R.J."/>
            <person name="Lu J."/>
            <person name="Madu R.C."/>
            <person name="Maheshwari M."/>
            <person name="Maheshwari R."/>
            <person name="Malloy K."/>
            <person name="Martinez E."/>
            <person name="Mathew T."/>
            <person name="Mercado I.C."/>
            <person name="Mercado C."/>
            <person name="Meyer B."/>
            <person name="Montgomery K."/>
            <person name="Morgan M.B."/>
            <person name="Munidasa M."/>
            <person name="Nazareth L.V."/>
            <person name="Nelson J."/>
            <person name="Ng B.M."/>
            <person name="Nguyen N.B."/>
            <person name="Nguyen P.Q."/>
            <person name="Nguyen T."/>
            <person name="Obregon M."/>
            <person name="Okwuonu G.O."/>
            <person name="Onwere C.G."/>
            <person name="Orozco G."/>
            <person name="Parra A."/>
            <person name="Patel S."/>
            <person name="Patil S."/>
            <person name="Perez A."/>
            <person name="Perez Y."/>
            <person name="Pham C."/>
            <person name="Primus E.L."/>
            <person name="Pu L.-L."/>
            <person name="Puazo M."/>
            <person name="Qin X."/>
            <person name="Quiroz J.B."/>
            <person name="Reese J."/>
            <person name="Richards S."/>
            <person name="Rives C.M."/>
            <person name="Robberts R."/>
            <person name="Ruiz S.J."/>
            <person name="Ruiz M.J."/>
            <person name="Santibanez J."/>
            <person name="Schneider B.W."/>
            <person name="Sisson I."/>
            <person name="Smith M."/>
            <person name="Sodergren E."/>
            <person name="Song X.-Z."/>
            <person name="Song B.B."/>
            <person name="Summersgill H."/>
            <person name="Thelus R."/>
            <person name="Thornton R.D."/>
            <person name="Trejos Z.Y."/>
            <person name="Usmani K."/>
            <person name="Vattathil S."/>
            <person name="Villasana D."/>
            <person name="Walker D.L."/>
            <person name="Wang S."/>
            <person name="Wang K."/>
            <person name="White C.S."/>
            <person name="Williams A.C."/>
            <person name="Williamson J."/>
            <person name="Wilson K."/>
            <person name="Woghiren I.O."/>
            <person name="Woodworth J.R."/>
            <person name="Worley K.C."/>
            <person name="Wright R.A."/>
            <person name="Wu W."/>
            <person name="Young L."/>
            <person name="Zhang L."/>
            <person name="Zhang J."/>
            <person name="Zhu Y."/>
            <person name="Muzny D.M."/>
            <person name="Weinstock G."/>
            <person name="Gibbs R.A."/>
        </authorList>
    </citation>
    <scope>NUCLEOTIDE SEQUENCE [LARGE SCALE GENOMIC DNA]</scope>
    <source>
        <strain evidence="13">LSR1</strain>
    </source>
</reference>
<evidence type="ECO:0000256" key="5">
    <source>
        <dbReference type="ARBA" id="ARBA00022771"/>
    </source>
</evidence>
<dbReference type="InterPro" id="IPR004181">
    <property type="entry name" value="Znf_MIZ"/>
</dbReference>
<dbReference type="GO" id="GO:0061665">
    <property type="term" value="F:SUMO ligase activity"/>
    <property type="evidence" value="ECO:0007669"/>
    <property type="project" value="TreeGrafter"/>
</dbReference>
<keyword evidence="5 8" id="KW-0863">Zinc-finger</keyword>
<keyword evidence="7" id="KW-0862">Zinc</keyword>
<dbReference type="Gene3D" id="3.30.40.10">
    <property type="entry name" value="Zinc/RING finger domain, C3HC4 (zinc finger)"/>
    <property type="match status" value="1"/>
</dbReference>
<feature type="compositionally biased region" description="Basic and acidic residues" evidence="9">
    <location>
        <begin position="448"/>
        <end position="458"/>
    </location>
</feature>
<name>A0A8R2H5L6_ACYPI</name>
<dbReference type="Proteomes" id="UP000007819">
    <property type="component" value="Chromosome X"/>
</dbReference>
<dbReference type="InterPro" id="IPR023321">
    <property type="entry name" value="PINIT"/>
</dbReference>
<dbReference type="OrthoDB" id="6586443at2759"/>
<dbReference type="KEGG" id="api:100568705"/>
<protein>
    <submittedName>
        <fullName evidence="12">Uncharacterized protein</fullName>
    </submittedName>
</protein>
<evidence type="ECO:0000256" key="3">
    <source>
        <dbReference type="ARBA" id="ARBA00022679"/>
    </source>
</evidence>
<evidence type="ECO:0000259" key="11">
    <source>
        <dbReference type="PROSITE" id="PS51466"/>
    </source>
</evidence>
<dbReference type="GeneID" id="100568705"/>
<dbReference type="Pfam" id="PF14324">
    <property type="entry name" value="PINIT"/>
    <property type="match status" value="1"/>
</dbReference>
<accession>A0A8R2H5L6</accession>
<dbReference type="PANTHER" id="PTHR10782">
    <property type="entry name" value="ZINC FINGER MIZ DOMAIN-CONTAINING PROTEIN"/>
    <property type="match status" value="1"/>
</dbReference>
<evidence type="ECO:0000256" key="4">
    <source>
        <dbReference type="ARBA" id="ARBA00022723"/>
    </source>
</evidence>
<evidence type="ECO:0000256" key="8">
    <source>
        <dbReference type="PROSITE-ProRule" id="PRU00452"/>
    </source>
</evidence>
<feature type="domain" description="SP-RING-type" evidence="10">
    <location>
        <begin position="299"/>
        <end position="380"/>
    </location>
</feature>
<proteinExistence type="inferred from homology"/>
<keyword evidence="3" id="KW-0808">Transferase</keyword>
<keyword evidence="6" id="KW-0833">Ubl conjugation pathway</keyword>
<dbReference type="PANTHER" id="PTHR10782:SF94">
    <property type="entry name" value="SUPPRESSOR OF VARIEGATION 2-10, ISOFORM I"/>
    <property type="match status" value="1"/>
</dbReference>
<dbReference type="PROSITE" id="PS51466">
    <property type="entry name" value="PINIT"/>
    <property type="match status" value="1"/>
</dbReference>
<dbReference type="Gene3D" id="1.10.720.30">
    <property type="entry name" value="SAP domain"/>
    <property type="match status" value="1"/>
</dbReference>
<dbReference type="Pfam" id="PF02891">
    <property type="entry name" value="zf-MIZ"/>
    <property type="match status" value="1"/>
</dbReference>
<dbReference type="GO" id="GO:0000785">
    <property type="term" value="C:chromatin"/>
    <property type="evidence" value="ECO:0007669"/>
    <property type="project" value="TreeGrafter"/>
</dbReference>
<evidence type="ECO:0000313" key="12">
    <source>
        <dbReference type="EnsemblMetazoa" id="XP_016660875.1"/>
    </source>
</evidence>
<dbReference type="InterPro" id="IPR013083">
    <property type="entry name" value="Znf_RING/FYVE/PHD"/>
</dbReference>
<dbReference type="RefSeq" id="XP_016660875.1">
    <property type="nucleotide sequence ID" value="XM_016805386.1"/>
</dbReference>
<dbReference type="GO" id="GO:0016925">
    <property type="term" value="P:protein sumoylation"/>
    <property type="evidence" value="ECO:0007669"/>
    <property type="project" value="TreeGrafter"/>
</dbReference>
<dbReference type="InterPro" id="IPR038654">
    <property type="entry name" value="PINIT_sf"/>
</dbReference>
<evidence type="ECO:0000313" key="13">
    <source>
        <dbReference type="Proteomes" id="UP000007819"/>
    </source>
</evidence>
<dbReference type="InterPro" id="IPR036361">
    <property type="entry name" value="SAP_dom_sf"/>
</dbReference>
<comment type="similarity">
    <text evidence="2">Belongs to the PIAS family.</text>
</comment>
<organism evidence="12 13">
    <name type="scientific">Acyrthosiphon pisum</name>
    <name type="common">Pea aphid</name>
    <dbReference type="NCBI Taxonomy" id="7029"/>
    <lineage>
        <taxon>Eukaryota</taxon>
        <taxon>Metazoa</taxon>
        <taxon>Ecdysozoa</taxon>
        <taxon>Arthropoda</taxon>
        <taxon>Hexapoda</taxon>
        <taxon>Insecta</taxon>
        <taxon>Pterygota</taxon>
        <taxon>Neoptera</taxon>
        <taxon>Paraneoptera</taxon>
        <taxon>Hemiptera</taxon>
        <taxon>Sternorrhyncha</taxon>
        <taxon>Aphidomorpha</taxon>
        <taxon>Aphidoidea</taxon>
        <taxon>Aphididae</taxon>
        <taxon>Macrosiphini</taxon>
        <taxon>Acyrthosiphon</taxon>
    </lineage>
</organism>
<dbReference type="GO" id="GO:0008270">
    <property type="term" value="F:zinc ion binding"/>
    <property type="evidence" value="ECO:0007669"/>
    <property type="project" value="UniProtKB-KW"/>
</dbReference>
<evidence type="ECO:0000259" key="10">
    <source>
        <dbReference type="PROSITE" id="PS51044"/>
    </source>
</evidence>
<feature type="domain" description="PINIT" evidence="11">
    <location>
        <begin position="104"/>
        <end position="269"/>
    </location>
</feature>
<dbReference type="EnsemblMetazoa" id="XM_016805386.2">
    <property type="protein sequence ID" value="XP_016660875.1"/>
    <property type="gene ID" value="LOC100568705"/>
</dbReference>
<dbReference type="AlphaFoldDB" id="A0A8R2H5L6"/>
<evidence type="ECO:0000256" key="6">
    <source>
        <dbReference type="ARBA" id="ARBA00022786"/>
    </source>
</evidence>
<evidence type="ECO:0000256" key="1">
    <source>
        <dbReference type="ARBA" id="ARBA00004718"/>
    </source>
</evidence>
<evidence type="ECO:0000256" key="2">
    <source>
        <dbReference type="ARBA" id="ARBA00005383"/>
    </source>
</evidence>
<sequence length="527" mass="60031">MSKPSSYVFVDIEYIQQVVYDLRLDELQQILGDVKQNQSGSIQVLRQRVLSLLTDPKLKIIDFKQKILKVYNARLHQNQQPQQPPQQFLQAPRNNLQIHSQSYTSPRPYPTQSVIETPSPAIQFEHLPFFKTIQTLLKPVYCQNKIDTASLTGIIYLTENIRRAILSSWNAARQEFKIQVILRLVQVGANENDTERLPYNIVVFVNDDECKLPPLNYPTIMGIAPWRRNIPIDITRQVNLKNCGKNILKITWAKEKYKFMAGVFVAHRLTWNDLLEELKKRPKRASDKTKELIKKSMVNDADMGVESIIATVMDPLTKLRMKLPARGVDCIHLQCFDAIQFLQMNEQKAKWKCPLCNKKMKFENIEVDEFFLNIVLSPVLSEECENVLLLKDGTWCNEKNKEFSNNSGTNDCGSTKNIEVLTLSDHDDDNDAIIPKPKRSKYNPSKVGESEHGIKTEDLSDEPINGGRSRPLIPLIDSISTSNNVSLPNISISGSNNCVAGISGSSRNNRHQEKDNSRSVLCVITLD</sequence>